<dbReference type="KEGG" id="azq:G3580_15470"/>
<keyword evidence="5" id="KW-0597">Phosphoprotein</keyword>
<sequence length="917" mass="99241">MISSGLILGASFAYLGLLFVVALIGDRRADAGRSLIANPWVYALSLAVYCTAWTYYGSVGRASTAGVSFLPVYLGPTLVMGVGSLVLLKMVRISKAYRITSIADFIASRYGKSRHLAAMVTLMAVIGIVPYIALQLKAVSSEYGLLTGAAHGAEGEWYRDSALYMALALAAFTMIFGTRHLDATERHEGMVAAVAFESLVKLGAFLALGVVVTYVLFDGWHDLLARAGANDDLRSLLSLQHVGSAADWFALMLLSGLAFLMLPRQFQVAVVENVDERHLQRASWLFPTYLLLINIFVLPIALGGVLSFPPDADPDSFVLVLPRSAGYDLLTLIVFIGGLSAATGMIIVETIALSTMVCNDLVMPALLSNARFHRRAPQDLTGLLLLIRRAAIAIVLLLGYVYFRLAGQAYALVSIGLISFAAVVQFAPALLGGMYWRGATGRGAIAGVSAGFLVWAYTLLLPSFAKSGWLPMSVVDQGLFGLAALRPEALFGMTGVNHITHAVFWSLLANVGSFVLVSLARAPSPVEVGQAGLFVDIVERDPVGAARFWRGQAQVDDLCALLARFLGARRVEEAFSGYARRRGVDRVEALKADGDLVHFAETLLAGAIGSASARIMIASVVEEEALGLEEVMNILDEASRVRAYSRELEDKSRALEAATRELRAANERLQELDRLKDDFMSSVTHELRTPLTSIRALSEMLFDDPDIARDDRVRFLGIIVKETERLTRLVNQVLDLAKIESGHAQWHETEVDLVELVRHAADTGAQLLRERGARLELDLPERVAPILADRDRLVQVMVNLLGNAARFVPINAGVVTVRLRETVDALQVDVEDNGPGIAPEAQAEIFERFRQVRGSGGKPTGTGLGLPISRQIIEHFGGRLWVHSTPGQGAAFSFSLPLRTASEKDDGRAGGRRGAMP</sequence>
<feature type="transmembrane region" description="Helical" evidence="13">
    <location>
        <begin position="443"/>
        <end position="465"/>
    </location>
</feature>
<dbReference type="GO" id="GO:0005886">
    <property type="term" value="C:plasma membrane"/>
    <property type="evidence" value="ECO:0007669"/>
    <property type="project" value="UniProtKB-SubCell"/>
</dbReference>
<keyword evidence="6" id="KW-0808">Transferase</keyword>
<feature type="transmembrane region" description="Helical" evidence="13">
    <location>
        <begin position="116"/>
        <end position="134"/>
    </location>
</feature>
<accession>A0A6C1B7G8</accession>
<keyword evidence="12" id="KW-0175">Coiled coil</keyword>
<feature type="transmembrane region" description="Helical" evidence="13">
    <location>
        <begin position="383"/>
        <end position="403"/>
    </location>
</feature>
<dbReference type="FunFam" id="3.30.565.10:FF:000006">
    <property type="entry name" value="Sensor histidine kinase WalK"/>
    <property type="match status" value="1"/>
</dbReference>
<dbReference type="SUPFAM" id="SSF55874">
    <property type="entry name" value="ATPase domain of HSP90 chaperone/DNA topoisomerase II/histidine kinase"/>
    <property type="match status" value="1"/>
</dbReference>
<evidence type="ECO:0000256" key="7">
    <source>
        <dbReference type="ARBA" id="ARBA00022692"/>
    </source>
</evidence>
<evidence type="ECO:0000256" key="11">
    <source>
        <dbReference type="ARBA" id="ARBA00023136"/>
    </source>
</evidence>
<dbReference type="RefSeq" id="WP_173767002.1">
    <property type="nucleotide sequence ID" value="NZ_CP048836.1"/>
</dbReference>
<dbReference type="InterPro" id="IPR038377">
    <property type="entry name" value="Na/Glc_symporter_sf"/>
</dbReference>
<dbReference type="PROSITE" id="PS50283">
    <property type="entry name" value="NA_SOLUT_SYMP_3"/>
    <property type="match status" value="1"/>
</dbReference>
<evidence type="ECO:0000313" key="15">
    <source>
        <dbReference type="EMBL" id="QID18899.1"/>
    </source>
</evidence>
<feature type="transmembrane region" description="Helical" evidence="13">
    <location>
        <begin position="284"/>
        <end position="309"/>
    </location>
</feature>
<dbReference type="InterPro" id="IPR036890">
    <property type="entry name" value="HATPase_C_sf"/>
</dbReference>
<dbReference type="Gene3D" id="3.30.565.10">
    <property type="entry name" value="Histidine kinase-like ATPase, C-terminal domain"/>
    <property type="match status" value="1"/>
</dbReference>
<name>A0A6C1B7G8_9RHOO</name>
<dbReference type="SUPFAM" id="SSF47384">
    <property type="entry name" value="Homodimeric domain of signal transducing histidine kinase"/>
    <property type="match status" value="1"/>
</dbReference>
<dbReference type="InterPro" id="IPR050736">
    <property type="entry name" value="Sensor_HK_Regulatory"/>
</dbReference>
<dbReference type="InterPro" id="IPR003661">
    <property type="entry name" value="HisK_dim/P_dom"/>
</dbReference>
<dbReference type="InterPro" id="IPR003594">
    <property type="entry name" value="HATPase_dom"/>
</dbReference>
<comment type="subcellular location">
    <subcellularLocation>
        <location evidence="2">Cell inner membrane</location>
        <topology evidence="2">Multi-pass membrane protein</topology>
    </subcellularLocation>
</comment>
<dbReference type="PANTHER" id="PTHR43711:SF30">
    <property type="entry name" value="HISTIDINE KINASE"/>
    <property type="match status" value="1"/>
</dbReference>
<dbReference type="GO" id="GO:0000155">
    <property type="term" value="F:phosphorelay sensor kinase activity"/>
    <property type="evidence" value="ECO:0007669"/>
    <property type="project" value="InterPro"/>
</dbReference>
<feature type="transmembrane region" description="Helical" evidence="13">
    <location>
        <begin position="329"/>
        <end position="362"/>
    </location>
</feature>
<feature type="domain" description="Histidine kinase" evidence="14">
    <location>
        <begin position="682"/>
        <end position="900"/>
    </location>
</feature>
<comment type="catalytic activity">
    <reaction evidence="1">
        <text>ATP + protein L-histidine = ADP + protein N-phospho-L-histidine.</text>
        <dbReference type="EC" id="2.7.13.3"/>
    </reaction>
</comment>
<dbReference type="Pfam" id="PF00512">
    <property type="entry name" value="HisKA"/>
    <property type="match status" value="1"/>
</dbReference>
<evidence type="ECO:0000256" key="13">
    <source>
        <dbReference type="SAM" id="Phobius"/>
    </source>
</evidence>
<feature type="transmembrane region" description="Helical" evidence="13">
    <location>
        <begin position="161"/>
        <end position="178"/>
    </location>
</feature>
<dbReference type="GO" id="GO:0022857">
    <property type="term" value="F:transmembrane transporter activity"/>
    <property type="evidence" value="ECO:0007669"/>
    <property type="project" value="InterPro"/>
</dbReference>
<dbReference type="InterPro" id="IPR004358">
    <property type="entry name" value="Sig_transdc_His_kin-like_C"/>
</dbReference>
<keyword evidence="7 13" id="KW-0812">Transmembrane</keyword>
<dbReference type="SMART" id="SM00388">
    <property type="entry name" value="HisKA"/>
    <property type="match status" value="1"/>
</dbReference>
<feature type="transmembrane region" description="Helical" evidence="13">
    <location>
        <begin position="6"/>
        <end position="25"/>
    </location>
</feature>
<dbReference type="Gene3D" id="1.20.1730.10">
    <property type="entry name" value="Sodium/glucose cotransporter"/>
    <property type="match status" value="1"/>
</dbReference>
<dbReference type="SMART" id="SM00387">
    <property type="entry name" value="HATPase_c"/>
    <property type="match status" value="1"/>
</dbReference>
<evidence type="ECO:0000256" key="1">
    <source>
        <dbReference type="ARBA" id="ARBA00000085"/>
    </source>
</evidence>
<feature type="transmembrane region" description="Helical" evidence="13">
    <location>
        <begin position="190"/>
        <end position="217"/>
    </location>
</feature>
<feature type="transmembrane region" description="Helical" evidence="13">
    <location>
        <begin position="37"/>
        <end position="56"/>
    </location>
</feature>
<evidence type="ECO:0000256" key="3">
    <source>
        <dbReference type="ARBA" id="ARBA00006434"/>
    </source>
</evidence>
<evidence type="ECO:0000313" key="16">
    <source>
        <dbReference type="Proteomes" id="UP000501991"/>
    </source>
</evidence>
<evidence type="ECO:0000256" key="12">
    <source>
        <dbReference type="SAM" id="Coils"/>
    </source>
</evidence>
<evidence type="ECO:0000256" key="4">
    <source>
        <dbReference type="ARBA" id="ARBA00012438"/>
    </source>
</evidence>
<dbReference type="Proteomes" id="UP000501991">
    <property type="component" value="Chromosome"/>
</dbReference>
<evidence type="ECO:0000256" key="9">
    <source>
        <dbReference type="ARBA" id="ARBA00022989"/>
    </source>
</evidence>
<dbReference type="EMBL" id="CP048836">
    <property type="protein sequence ID" value="QID18899.1"/>
    <property type="molecule type" value="Genomic_DNA"/>
</dbReference>
<proteinExistence type="inferred from homology"/>
<dbReference type="Pfam" id="PF02518">
    <property type="entry name" value="HATPase_c"/>
    <property type="match status" value="1"/>
</dbReference>
<dbReference type="PROSITE" id="PS50109">
    <property type="entry name" value="HIS_KIN"/>
    <property type="match status" value="1"/>
</dbReference>
<keyword evidence="16" id="KW-1185">Reference proteome</keyword>
<dbReference type="AlphaFoldDB" id="A0A6C1B7G8"/>
<dbReference type="InterPro" id="IPR001734">
    <property type="entry name" value="Na/solute_symporter"/>
</dbReference>
<evidence type="ECO:0000256" key="6">
    <source>
        <dbReference type="ARBA" id="ARBA00022679"/>
    </source>
</evidence>
<feature type="transmembrane region" description="Helical" evidence="13">
    <location>
        <begin position="409"/>
        <end position="431"/>
    </location>
</feature>
<feature type="transmembrane region" description="Helical" evidence="13">
    <location>
        <begin position="245"/>
        <end position="263"/>
    </location>
</feature>
<dbReference type="PANTHER" id="PTHR43711">
    <property type="entry name" value="TWO-COMPONENT HISTIDINE KINASE"/>
    <property type="match status" value="1"/>
</dbReference>
<evidence type="ECO:0000256" key="5">
    <source>
        <dbReference type="ARBA" id="ARBA00022553"/>
    </source>
</evidence>
<gene>
    <name evidence="15" type="ORF">G3580_15470</name>
</gene>
<evidence type="ECO:0000256" key="10">
    <source>
        <dbReference type="ARBA" id="ARBA00023012"/>
    </source>
</evidence>
<dbReference type="CDD" id="cd00082">
    <property type="entry name" value="HisKA"/>
    <property type="match status" value="1"/>
</dbReference>
<dbReference type="Gene3D" id="1.10.287.130">
    <property type="match status" value="1"/>
</dbReference>
<keyword evidence="9 13" id="KW-1133">Transmembrane helix</keyword>
<dbReference type="CDD" id="cd10322">
    <property type="entry name" value="SLC5sbd"/>
    <property type="match status" value="1"/>
</dbReference>
<reference evidence="15 16" key="1">
    <citation type="submission" date="2020-02" db="EMBL/GenBank/DDBJ databases">
        <title>Nitrogenibacter mangrovi gen. nov., sp. nov. isolated from mangrove sediment, a denitrifying betaproteobacterium.</title>
        <authorList>
            <person name="Liao H."/>
            <person name="Tian Y."/>
        </authorList>
    </citation>
    <scope>NUCLEOTIDE SEQUENCE [LARGE SCALE GENOMIC DNA]</scope>
    <source>
        <strain evidence="15 16">M9-3-2</strain>
    </source>
</reference>
<evidence type="ECO:0000256" key="8">
    <source>
        <dbReference type="ARBA" id="ARBA00022777"/>
    </source>
</evidence>
<evidence type="ECO:0000259" key="14">
    <source>
        <dbReference type="PROSITE" id="PS50109"/>
    </source>
</evidence>
<keyword evidence="10" id="KW-0902">Two-component regulatory system</keyword>
<protein>
    <recommendedName>
        <fullName evidence="4">histidine kinase</fullName>
        <ecNumber evidence="4">2.7.13.3</ecNumber>
    </recommendedName>
</protein>
<feature type="coiled-coil region" evidence="12">
    <location>
        <begin position="641"/>
        <end position="682"/>
    </location>
</feature>
<keyword evidence="8 15" id="KW-0418">Kinase</keyword>
<organism evidence="15 16">
    <name type="scientific">Nitrogeniibacter mangrovi</name>
    <dbReference type="NCBI Taxonomy" id="2016596"/>
    <lineage>
        <taxon>Bacteria</taxon>
        <taxon>Pseudomonadati</taxon>
        <taxon>Pseudomonadota</taxon>
        <taxon>Betaproteobacteria</taxon>
        <taxon>Rhodocyclales</taxon>
        <taxon>Zoogloeaceae</taxon>
        <taxon>Nitrogeniibacter</taxon>
    </lineage>
</organism>
<dbReference type="InterPro" id="IPR036097">
    <property type="entry name" value="HisK_dim/P_sf"/>
</dbReference>
<dbReference type="PRINTS" id="PR00344">
    <property type="entry name" value="BCTRLSENSOR"/>
</dbReference>
<comment type="similarity">
    <text evidence="3">Belongs to the sodium:solute symporter (SSF) (TC 2.A.21) family.</text>
</comment>
<dbReference type="EC" id="2.7.13.3" evidence="4"/>
<dbReference type="FunFam" id="1.10.287.130:FF:000001">
    <property type="entry name" value="Two-component sensor histidine kinase"/>
    <property type="match status" value="1"/>
</dbReference>
<feature type="transmembrane region" description="Helical" evidence="13">
    <location>
        <begin position="68"/>
        <end position="88"/>
    </location>
</feature>
<keyword evidence="11 13" id="KW-0472">Membrane</keyword>
<evidence type="ECO:0000256" key="2">
    <source>
        <dbReference type="ARBA" id="ARBA00004429"/>
    </source>
</evidence>
<dbReference type="InterPro" id="IPR005467">
    <property type="entry name" value="His_kinase_dom"/>
</dbReference>